<organism evidence="2 3">
    <name type="scientific">Pyricularia oryzae</name>
    <name type="common">Rice blast fungus</name>
    <name type="synonym">Magnaporthe oryzae</name>
    <dbReference type="NCBI Taxonomy" id="318829"/>
    <lineage>
        <taxon>Eukaryota</taxon>
        <taxon>Fungi</taxon>
        <taxon>Dikarya</taxon>
        <taxon>Ascomycota</taxon>
        <taxon>Pezizomycotina</taxon>
        <taxon>Sordariomycetes</taxon>
        <taxon>Sordariomycetidae</taxon>
        <taxon>Magnaporthales</taxon>
        <taxon>Pyriculariaceae</taxon>
        <taxon>Pyricularia</taxon>
    </lineage>
</organism>
<protein>
    <submittedName>
        <fullName evidence="2">Uncharacterized protein</fullName>
    </submittedName>
</protein>
<feature type="compositionally biased region" description="Basic and acidic residues" evidence="1">
    <location>
        <begin position="50"/>
        <end position="71"/>
    </location>
</feature>
<feature type="region of interest" description="Disordered" evidence="1">
    <location>
        <begin position="46"/>
        <end position="73"/>
    </location>
</feature>
<feature type="region of interest" description="Disordered" evidence="1">
    <location>
        <begin position="80"/>
        <end position="99"/>
    </location>
</feature>
<proteinExistence type="predicted"/>
<name>A0A4P7NK22_PYROR</name>
<evidence type="ECO:0000313" key="3">
    <source>
        <dbReference type="Proteomes" id="UP000294847"/>
    </source>
</evidence>
<gene>
    <name evidence="2" type="ORF">PoMZ_11315</name>
</gene>
<dbReference type="Proteomes" id="UP000294847">
    <property type="component" value="Chromosome 5"/>
</dbReference>
<evidence type="ECO:0000256" key="1">
    <source>
        <dbReference type="SAM" id="MobiDB-lite"/>
    </source>
</evidence>
<reference evidence="2 3" key="1">
    <citation type="journal article" date="2019" name="Mol. Biol. Evol.">
        <title>Blast fungal genomes show frequent chromosomal changes, gene gains and losses, and effector gene turnover.</title>
        <authorList>
            <person name="Gomez Luciano L.B."/>
            <person name="Jason Tsai I."/>
            <person name="Chuma I."/>
            <person name="Tosa Y."/>
            <person name="Chen Y.H."/>
            <person name="Li J.Y."/>
            <person name="Li M.Y."/>
            <person name="Jade Lu M.Y."/>
            <person name="Nakayashiki H."/>
            <person name="Li W.H."/>
        </authorList>
    </citation>
    <scope>NUCLEOTIDE SEQUENCE [LARGE SCALE GENOMIC DNA]</scope>
    <source>
        <strain evidence="2">MZ5-1-6</strain>
    </source>
</reference>
<accession>A0A4P7NK22</accession>
<evidence type="ECO:0000313" key="2">
    <source>
        <dbReference type="EMBL" id="QBZ62435.1"/>
    </source>
</evidence>
<dbReference type="EMBL" id="CP034208">
    <property type="protein sequence ID" value="QBZ62435.1"/>
    <property type="molecule type" value="Genomic_DNA"/>
</dbReference>
<feature type="non-terminal residue" evidence="2">
    <location>
        <position position="1"/>
    </location>
</feature>
<dbReference type="AlphaFoldDB" id="A0A4P7NK22"/>
<sequence>YPARSGEAFYWIPGGQLCPYRLQCRTRYSEISAVFVRGETFFGELGSLGQDKKRPDDEKLGPFHHHSEPEIQPHCLAARSRPQEGLSPERKNGKNRIQRPARQHVLSVLQPPASSISMCGWPVLDTPRLFVWMDRGQNVSTKLKTLALILLSIPASKTVWICWPKKTNEKKGTSPQPKKWYYMAL</sequence>